<proteinExistence type="predicted"/>
<keyword evidence="3" id="KW-1185">Reference proteome</keyword>
<name>A0ABQ4ZMZ2_9ASTR</name>
<dbReference type="Proteomes" id="UP001151760">
    <property type="component" value="Unassembled WGS sequence"/>
</dbReference>
<feature type="region of interest" description="Disordered" evidence="1">
    <location>
        <begin position="489"/>
        <end position="509"/>
    </location>
</feature>
<feature type="compositionally biased region" description="Basic and acidic residues" evidence="1">
    <location>
        <begin position="489"/>
        <end position="503"/>
    </location>
</feature>
<protein>
    <recommendedName>
        <fullName evidence="4">Reverse transcriptase Ty1/copia-type domain-containing protein</fullName>
    </recommendedName>
</protein>
<feature type="compositionally biased region" description="Polar residues" evidence="1">
    <location>
        <begin position="680"/>
        <end position="693"/>
    </location>
</feature>
<feature type="compositionally biased region" description="Acidic residues" evidence="1">
    <location>
        <begin position="435"/>
        <end position="450"/>
    </location>
</feature>
<comment type="caution">
    <text evidence="2">The sequence shown here is derived from an EMBL/GenBank/DDBJ whole genome shotgun (WGS) entry which is preliminary data.</text>
</comment>
<feature type="compositionally biased region" description="Basic and acidic residues" evidence="1">
    <location>
        <begin position="251"/>
        <end position="262"/>
    </location>
</feature>
<organism evidence="2 3">
    <name type="scientific">Tanacetum coccineum</name>
    <dbReference type="NCBI Taxonomy" id="301880"/>
    <lineage>
        <taxon>Eukaryota</taxon>
        <taxon>Viridiplantae</taxon>
        <taxon>Streptophyta</taxon>
        <taxon>Embryophyta</taxon>
        <taxon>Tracheophyta</taxon>
        <taxon>Spermatophyta</taxon>
        <taxon>Magnoliopsida</taxon>
        <taxon>eudicotyledons</taxon>
        <taxon>Gunneridae</taxon>
        <taxon>Pentapetalae</taxon>
        <taxon>asterids</taxon>
        <taxon>campanulids</taxon>
        <taxon>Asterales</taxon>
        <taxon>Asteraceae</taxon>
        <taxon>Asteroideae</taxon>
        <taxon>Anthemideae</taxon>
        <taxon>Anthemidinae</taxon>
        <taxon>Tanacetum</taxon>
    </lineage>
</organism>
<feature type="compositionally biased region" description="Pro residues" evidence="1">
    <location>
        <begin position="827"/>
        <end position="836"/>
    </location>
</feature>
<reference evidence="2" key="2">
    <citation type="submission" date="2022-01" db="EMBL/GenBank/DDBJ databases">
        <authorList>
            <person name="Yamashiro T."/>
            <person name="Shiraishi A."/>
            <person name="Satake H."/>
            <person name="Nakayama K."/>
        </authorList>
    </citation>
    <scope>NUCLEOTIDE SEQUENCE</scope>
</reference>
<accession>A0ABQ4ZMZ2</accession>
<evidence type="ECO:0000256" key="1">
    <source>
        <dbReference type="SAM" id="MobiDB-lite"/>
    </source>
</evidence>
<reference evidence="2" key="1">
    <citation type="journal article" date="2022" name="Int. J. Mol. Sci.">
        <title>Draft Genome of Tanacetum Coccineum: Genomic Comparison of Closely Related Tanacetum-Family Plants.</title>
        <authorList>
            <person name="Yamashiro T."/>
            <person name="Shiraishi A."/>
            <person name="Nakayama K."/>
            <person name="Satake H."/>
        </authorList>
    </citation>
    <scope>NUCLEOTIDE SEQUENCE</scope>
</reference>
<feature type="compositionally biased region" description="Acidic residues" evidence="1">
    <location>
        <begin position="398"/>
        <end position="412"/>
    </location>
</feature>
<feature type="compositionally biased region" description="Basic residues" evidence="1">
    <location>
        <begin position="263"/>
        <end position="274"/>
    </location>
</feature>
<gene>
    <name evidence="2" type="ORF">Tco_0772864</name>
</gene>
<feature type="compositionally biased region" description="Basic and acidic residues" evidence="1">
    <location>
        <begin position="413"/>
        <end position="422"/>
    </location>
</feature>
<feature type="compositionally biased region" description="Basic and acidic residues" evidence="1">
    <location>
        <begin position="799"/>
        <end position="815"/>
    </location>
</feature>
<feature type="compositionally biased region" description="Acidic residues" evidence="1">
    <location>
        <begin position="723"/>
        <end position="732"/>
    </location>
</feature>
<feature type="compositionally biased region" description="Acidic residues" evidence="1">
    <location>
        <begin position="785"/>
        <end position="798"/>
    </location>
</feature>
<sequence>MDVKTAFLNGELKEEVYVSQPEGFVDQEYPLHVQKPTKKHLNTVKRIFRYLKETINMGLVKISSTNIRLETTVPQKEETFQVVIDLVKNSTYFKAFTISVDVPEIFMQQFWYSIKKVQGTDSYKFLLANKKCTVNAKVFWIILDICSRVEGVDFIDFPDDDIALIFLIDLGYKGPLYKHTNMFVDHMHQPWRTLAAIINKCLSGKMTSKDYQEYGLPISKTMMTDAVKQSESYKMFIKYSTGHIRPKKSRGKESEPKPEPVKKKTSSKRQVKKKVTLSADDNIISDDPDAALELAKSISQTEAEEAEAARKVHATHARIVTESAKKKYGDRSSKSVVIQDTLSALKSKPTTSKTKLKGAPSLTLEEQEAANIIEGTGIKPGVPNEENDITEEKVILEWGDEQDSEHSDDDNDDVKKDGKDGDANDEGDDHISDTQDADDEDVETESDEDDIYKYKIRVRKDEDEEMINAEVDDSDKGDEEVTELAKAVAEKTSEANDDPKKTELSPSSSSLFVSSGFGYQFLKLSSDSYLVSTIKDITVLEINSLLEVKIQSEVPHTQSPSMLSVHVFVISEPTVPTLVHESPSTATAITLPPLFVFTTLSIPQKTTTPIPTPTIIIDAPTVTTAIPESNALTLVELRVAKLEKDLFELKTVDHSTEALAILKRVLQRFYKSRGNKLRSNKSQSLLSSQPTRQLSKKVLIEDENAMDKGVADIIKDYKRKHDDDEDDDDEDPPAGPNQGKKTKSRRTKESKSSKKPSSTKETTKGKAPSKGSKTGKSAPAKEPVEEPIAEVVMDDAGDDVAHDDNQPQDTLEPKTRKTLNLDWFKQPPRPPTPDPE</sequence>
<evidence type="ECO:0008006" key="4">
    <source>
        <dbReference type="Google" id="ProtNLM"/>
    </source>
</evidence>
<dbReference type="EMBL" id="BQNB010011411">
    <property type="protein sequence ID" value="GJS90228.1"/>
    <property type="molecule type" value="Genomic_DNA"/>
</dbReference>
<feature type="region of interest" description="Disordered" evidence="1">
    <location>
        <begin position="677"/>
        <end position="700"/>
    </location>
</feature>
<feature type="region of interest" description="Disordered" evidence="1">
    <location>
        <begin position="720"/>
        <end position="836"/>
    </location>
</feature>
<evidence type="ECO:0000313" key="3">
    <source>
        <dbReference type="Proteomes" id="UP001151760"/>
    </source>
</evidence>
<feature type="region of interest" description="Disordered" evidence="1">
    <location>
        <begin position="372"/>
        <end position="450"/>
    </location>
</feature>
<feature type="region of interest" description="Disordered" evidence="1">
    <location>
        <begin position="243"/>
        <end position="274"/>
    </location>
</feature>
<evidence type="ECO:0000313" key="2">
    <source>
        <dbReference type="EMBL" id="GJS90228.1"/>
    </source>
</evidence>